<evidence type="ECO:0000256" key="1">
    <source>
        <dbReference type="ARBA" id="ARBA00004704"/>
    </source>
</evidence>
<dbReference type="Proteomes" id="UP000712600">
    <property type="component" value="Unassembled WGS sequence"/>
</dbReference>
<keyword evidence="5" id="KW-0560">Oxidoreductase</keyword>
<dbReference type="AlphaFoldDB" id="A0A8S9QF50"/>
<accession>A0A8S9QF50</accession>
<evidence type="ECO:0000313" key="9">
    <source>
        <dbReference type="EMBL" id="KAF3540907.1"/>
    </source>
</evidence>
<dbReference type="InterPro" id="IPR005708">
    <property type="entry name" value="Homogentis_dOase"/>
</dbReference>
<evidence type="ECO:0000256" key="4">
    <source>
        <dbReference type="ARBA" id="ARBA00022964"/>
    </source>
</evidence>
<dbReference type="InterPro" id="IPR011051">
    <property type="entry name" value="RmlC_Cupin_sf"/>
</dbReference>
<feature type="compositionally biased region" description="Gly residues" evidence="7">
    <location>
        <begin position="63"/>
        <end position="81"/>
    </location>
</feature>
<evidence type="ECO:0000256" key="5">
    <source>
        <dbReference type="ARBA" id="ARBA00023002"/>
    </source>
</evidence>
<name>A0A8S9QF50_BRACR</name>
<keyword evidence="6" id="KW-0408">Iron</keyword>
<dbReference type="EC" id="1.13.11.5" evidence="2"/>
<keyword evidence="3" id="KW-0479">Metal-binding</keyword>
<evidence type="ECO:0000313" key="10">
    <source>
        <dbReference type="Proteomes" id="UP000712600"/>
    </source>
</evidence>
<evidence type="ECO:0000256" key="7">
    <source>
        <dbReference type="SAM" id="MobiDB-lite"/>
    </source>
</evidence>
<comment type="pathway">
    <text evidence="1">Amino-acid degradation; L-phenylalanine degradation; acetoacetate and fumarate from L-phenylalanine: step 4/6.</text>
</comment>
<dbReference type="GO" id="GO:0005737">
    <property type="term" value="C:cytoplasm"/>
    <property type="evidence" value="ECO:0007669"/>
    <property type="project" value="TreeGrafter"/>
</dbReference>
<feature type="domain" description="Homogentisate 1,2-dioxygenase N-terminal" evidence="8">
    <location>
        <begin position="9"/>
        <end position="61"/>
    </location>
</feature>
<reference evidence="9" key="1">
    <citation type="submission" date="2019-12" db="EMBL/GenBank/DDBJ databases">
        <title>Genome sequencing and annotation of Brassica cretica.</title>
        <authorList>
            <person name="Studholme D.J."/>
            <person name="Sarris P."/>
        </authorList>
    </citation>
    <scope>NUCLEOTIDE SEQUENCE</scope>
    <source>
        <strain evidence="9">PFS-109/04</strain>
        <tissue evidence="9">Leaf</tissue>
    </source>
</reference>
<feature type="compositionally biased region" description="Polar residues" evidence="7">
    <location>
        <begin position="53"/>
        <end position="62"/>
    </location>
</feature>
<dbReference type="EMBL" id="QGKX02001290">
    <property type="protein sequence ID" value="KAF3540907.1"/>
    <property type="molecule type" value="Genomic_DNA"/>
</dbReference>
<comment type="caution">
    <text evidence="9">The sequence shown here is derived from an EMBL/GenBank/DDBJ whole genome shotgun (WGS) entry which is preliminary data.</text>
</comment>
<evidence type="ECO:0000256" key="3">
    <source>
        <dbReference type="ARBA" id="ARBA00022723"/>
    </source>
</evidence>
<protein>
    <recommendedName>
        <fullName evidence="2">homogentisate 1,2-dioxygenase</fullName>
        <ecNumber evidence="2">1.13.11.5</ecNumber>
    </recommendedName>
</protein>
<evidence type="ECO:0000256" key="6">
    <source>
        <dbReference type="ARBA" id="ARBA00023004"/>
    </source>
</evidence>
<feature type="region of interest" description="Disordered" evidence="7">
    <location>
        <begin position="53"/>
        <end position="81"/>
    </location>
</feature>
<keyword evidence="4" id="KW-0223">Dioxygenase</keyword>
<dbReference type="GO" id="GO:0006570">
    <property type="term" value="P:tyrosine metabolic process"/>
    <property type="evidence" value="ECO:0007669"/>
    <property type="project" value="InterPro"/>
</dbReference>
<evidence type="ECO:0000259" key="8">
    <source>
        <dbReference type="Pfam" id="PF20510"/>
    </source>
</evidence>
<dbReference type="PANTHER" id="PTHR11056">
    <property type="entry name" value="HOMOGENTISATE 1,2-DIOXYGENASE"/>
    <property type="match status" value="1"/>
</dbReference>
<dbReference type="Pfam" id="PF20510">
    <property type="entry name" value="HgmA_N"/>
    <property type="match status" value="1"/>
</dbReference>
<dbReference type="PANTHER" id="PTHR11056:SF0">
    <property type="entry name" value="HOMOGENTISATE 1,2-DIOXYGENASE"/>
    <property type="match status" value="1"/>
</dbReference>
<gene>
    <name evidence="9" type="ORF">F2Q69_00019648</name>
</gene>
<dbReference type="GO" id="GO:0006559">
    <property type="term" value="P:L-phenylalanine catabolic process"/>
    <property type="evidence" value="ECO:0007669"/>
    <property type="project" value="InterPro"/>
</dbReference>
<dbReference type="GO" id="GO:0004411">
    <property type="term" value="F:homogentisate 1,2-dioxygenase activity"/>
    <property type="evidence" value="ECO:0007669"/>
    <property type="project" value="UniProtKB-EC"/>
</dbReference>
<evidence type="ECO:0000256" key="2">
    <source>
        <dbReference type="ARBA" id="ARBA00013127"/>
    </source>
</evidence>
<sequence>MGEKLADLEYQPGFGNHFSSEAIAGALPRDQNSPLVCPLGLYAEQISGTSFTSPRKLNQRSMTGGGAEVADWGGGGCGAGH</sequence>
<organism evidence="9 10">
    <name type="scientific">Brassica cretica</name>
    <name type="common">Mustard</name>
    <dbReference type="NCBI Taxonomy" id="69181"/>
    <lineage>
        <taxon>Eukaryota</taxon>
        <taxon>Viridiplantae</taxon>
        <taxon>Streptophyta</taxon>
        <taxon>Embryophyta</taxon>
        <taxon>Tracheophyta</taxon>
        <taxon>Spermatophyta</taxon>
        <taxon>Magnoliopsida</taxon>
        <taxon>eudicotyledons</taxon>
        <taxon>Gunneridae</taxon>
        <taxon>Pentapetalae</taxon>
        <taxon>rosids</taxon>
        <taxon>malvids</taxon>
        <taxon>Brassicales</taxon>
        <taxon>Brassicaceae</taxon>
        <taxon>Brassiceae</taxon>
        <taxon>Brassica</taxon>
    </lineage>
</organism>
<proteinExistence type="predicted"/>
<dbReference type="InterPro" id="IPR046452">
    <property type="entry name" value="HgmA_N"/>
</dbReference>
<dbReference type="GO" id="GO:0046872">
    <property type="term" value="F:metal ion binding"/>
    <property type="evidence" value="ECO:0007669"/>
    <property type="project" value="UniProtKB-KW"/>
</dbReference>
<dbReference type="SUPFAM" id="SSF51182">
    <property type="entry name" value="RmlC-like cupins"/>
    <property type="match status" value="1"/>
</dbReference>